<organism evidence="1 2">
    <name type="scientific">Dreissena polymorpha</name>
    <name type="common">Zebra mussel</name>
    <name type="synonym">Mytilus polymorpha</name>
    <dbReference type="NCBI Taxonomy" id="45954"/>
    <lineage>
        <taxon>Eukaryota</taxon>
        <taxon>Metazoa</taxon>
        <taxon>Spiralia</taxon>
        <taxon>Lophotrochozoa</taxon>
        <taxon>Mollusca</taxon>
        <taxon>Bivalvia</taxon>
        <taxon>Autobranchia</taxon>
        <taxon>Heteroconchia</taxon>
        <taxon>Euheterodonta</taxon>
        <taxon>Imparidentia</taxon>
        <taxon>Neoheterodontei</taxon>
        <taxon>Myida</taxon>
        <taxon>Dreissenoidea</taxon>
        <taxon>Dreissenidae</taxon>
        <taxon>Dreissena</taxon>
    </lineage>
</organism>
<dbReference type="AlphaFoldDB" id="A0A9D3Z2L5"/>
<name>A0A9D3Z2L5_DREPO</name>
<keyword evidence="2" id="KW-1185">Reference proteome</keyword>
<protein>
    <submittedName>
        <fullName evidence="1">Uncharacterized protein</fullName>
    </submittedName>
</protein>
<dbReference type="EMBL" id="JAIWYP010000014">
    <property type="protein sequence ID" value="KAH3709034.1"/>
    <property type="molecule type" value="Genomic_DNA"/>
</dbReference>
<evidence type="ECO:0000313" key="1">
    <source>
        <dbReference type="EMBL" id="KAH3709034.1"/>
    </source>
</evidence>
<proteinExistence type="predicted"/>
<accession>A0A9D3Z2L5</accession>
<comment type="caution">
    <text evidence="1">The sequence shown here is derived from an EMBL/GenBank/DDBJ whole genome shotgun (WGS) entry which is preliminary data.</text>
</comment>
<reference evidence="1" key="1">
    <citation type="journal article" date="2019" name="bioRxiv">
        <title>The Genome of the Zebra Mussel, Dreissena polymorpha: A Resource for Invasive Species Research.</title>
        <authorList>
            <person name="McCartney M.A."/>
            <person name="Auch B."/>
            <person name="Kono T."/>
            <person name="Mallez S."/>
            <person name="Zhang Y."/>
            <person name="Obille A."/>
            <person name="Becker A."/>
            <person name="Abrahante J.E."/>
            <person name="Garbe J."/>
            <person name="Badalamenti J.P."/>
            <person name="Herman A."/>
            <person name="Mangelson H."/>
            <person name="Liachko I."/>
            <person name="Sullivan S."/>
            <person name="Sone E.D."/>
            <person name="Koren S."/>
            <person name="Silverstein K.A.T."/>
            <person name="Beckman K.B."/>
            <person name="Gohl D.M."/>
        </authorList>
    </citation>
    <scope>NUCLEOTIDE SEQUENCE</scope>
    <source>
        <strain evidence="1">Duluth1</strain>
        <tissue evidence="1">Whole animal</tissue>
    </source>
</reference>
<gene>
    <name evidence="1" type="ORF">DPMN_068494</name>
</gene>
<reference evidence="1" key="2">
    <citation type="submission" date="2020-11" db="EMBL/GenBank/DDBJ databases">
        <authorList>
            <person name="McCartney M.A."/>
            <person name="Auch B."/>
            <person name="Kono T."/>
            <person name="Mallez S."/>
            <person name="Becker A."/>
            <person name="Gohl D.M."/>
            <person name="Silverstein K.A.T."/>
            <person name="Koren S."/>
            <person name="Bechman K.B."/>
            <person name="Herman A."/>
            <person name="Abrahante J.E."/>
            <person name="Garbe J."/>
        </authorList>
    </citation>
    <scope>NUCLEOTIDE SEQUENCE</scope>
    <source>
        <strain evidence="1">Duluth1</strain>
        <tissue evidence="1">Whole animal</tissue>
    </source>
</reference>
<evidence type="ECO:0000313" key="2">
    <source>
        <dbReference type="Proteomes" id="UP000828390"/>
    </source>
</evidence>
<dbReference type="Proteomes" id="UP000828390">
    <property type="component" value="Unassembled WGS sequence"/>
</dbReference>
<sequence>MELICSVQPQDIIRTDVLIKFHEEFYYSHITIYSPTPGGYVFQQTGTIFELIRDSIKKILTKKNAPPPGSHTINVTFRVKNAHPIESMFFQETETIFELFHEHGAINVAFGVLTMLNFPDTWLPYVIGTYVLTKFHEDWTINLASRVKNDPPNEGQVFQPTGTIFELVQVIIGTNILTKFREDRKINVASRVLTSNRNPFIELVQNIVETNLMTKFNEDWTINVASIVLQGKC</sequence>